<evidence type="ECO:0000259" key="3">
    <source>
        <dbReference type="Pfam" id="PF00501"/>
    </source>
</evidence>
<dbReference type="GO" id="GO:0031956">
    <property type="term" value="F:medium-chain fatty acid-CoA ligase activity"/>
    <property type="evidence" value="ECO:0007669"/>
    <property type="project" value="TreeGrafter"/>
</dbReference>
<dbReference type="PANTHER" id="PTHR43201">
    <property type="entry name" value="ACYL-COA SYNTHETASE"/>
    <property type="match status" value="1"/>
</dbReference>
<dbReference type="Gene3D" id="3.40.50.12780">
    <property type="entry name" value="N-terminal domain of ligase-like"/>
    <property type="match status" value="1"/>
</dbReference>
<evidence type="ECO:0000256" key="2">
    <source>
        <dbReference type="ARBA" id="ARBA00022598"/>
    </source>
</evidence>
<evidence type="ECO:0000313" key="5">
    <source>
        <dbReference type="EMBL" id="MBM9469639.1"/>
    </source>
</evidence>
<dbReference type="InterPro" id="IPR025110">
    <property type="entry name" value="AMP-bd_C"/>
</dbReference>
<dbReference type="EMBL" id="JAERWK010000032">
    <property type="protein sequence ID" value="MBM9469639.1"/>
    <property type="molecule type" value="Genomic_DNA"/>
</dbReference>
<dbReference type="PROSITE" id="PS00455">
    <property type="entry name" value="AMP_BINDING"/>
    <property type="match status" value="1"/>
</dbReference>
<dbReference type="InterPro" id="IPR042099">
    <property type="entry name" value="ANL_N_sf"/>
</dbReference>
<keyword evidence="6" id="KW-1185">Reference proteome</keyword>
<comment type="similarity">
    <text evidence="1">Belongs to the ATP-dependent AMP-binding enzyme family.</text>
</comment>
<keyword evidence="2" id="KW-0436">Ligase</keyword>
<evidence type="ECO:0000313" key="6">
    <source>
        <dbReference type="Proteomes" id="UP000663792"/>
    </source>
</evidence>
<dbReference type="RefSeq" id="WP_205262605.1">
    <property type="nucleotide sequence ID" value="NZ_JAERWK010000032.1"/>
</dbReference>
<dbReference type="Gene3D" id="3.30.300.30">
    <property type="match status" value="1"/>
</dbReference>
<dbReference type="InterPro" id="IPR000873">
    <property type="entry name" value="AMP-dep_synth/lig_dom"/>
</dbReference>
<comment type="caution">
    <text evidence="5">The sequence shown here is derived from an EMBL/GenBank/DDBJ whole genome shotgun (WGS) entry which is preliminary data.</text>
</comment>
<sequence length="478" mass="50122">MESLVAALGAGFGDDVSRGALVDDLGATLSWRMVAHAAAGFAETLRRTTGPVGVLGTTGVEFLTVMIAAATTDRPVCALHHDWSETELVAALADAGIGDVVTHRGALPSGVRVVRPPVVDVPDAAAADLSADAVESSDALFFIGFTSGSSGRPKPFARRQSSWTSSFAAAADLFGVCREVEVVLPGHLQHSHFLFGAMLGWSQGAPLRVYERFDPIRLAADLADVRAGVLYLVPTMITALHGAGIPPLGRVRTVVVSGAKLEPHHLAAAARLFPQARIFELYGASETSFITVNRHGPVAEDPGCVGLPFPGVELDIRPRPDDEPGHGLVYVRSRYLFEGYLEAGALVAGIPADGFITVGDVGSIRSDGALSLRGRASNLVITGGKNVHPEEIEIALSDHPDLAGSAVVGVPHPYWGEELVACVVPAPGVGFDAEDVSAFLRPRVAGYKIPKRWIVVEDLPRTATGKTDRSGVRILAGS</sequence>
<dbReference type="InterPro" id="IPR020845">
    <property type="entry name" value="AMP-binding_CS"/>
</dbReference>
<dbReference type="SUPFAM" id="SSF56801">
    <property type="entry name" value="Acetyl-CoA synthetase-like"/>
    <property type="match status" value="1"/>
</dbReference>
<protein>
    <submittedName>
        <fullName evidence="5">AMP-binding protein</fullName>
    </submittedName>
</protein>
<organism evidence="5 6">
    <name type="scientific">Nakamurella leprariae</name>
    <dbReference type="NCBI Taxonomy" id="2803911"/>
    <lineage>
        <taxon>Bacteria</taxon>
        <taxon>Bacillati</taxon>
        <taxon>Actinomycetota</taxon>
        <taxon>Actinomycetes</taxon>
        <taxon>Nakamurellales</taxon>
        <taxon>Nakamurellaceae</taxon>
        <taxon>Nakamurella</taxon>
    </lineage>
</organism>
<dbReference type="GO" id="GO:0006631">
    <property type="term" value="P:fatty acid metabolic process"/>
    <property type="evidence" value="ECO:0007669"/>
    <property type="project" value="TreeGrafter"/>
</dbReference>
<dbReference type="Pfam" id="PF00501">
    <property type="entry name" value="AMP-binding"/>
    <property type="match status" value="1"/>
</dbReference>
<evidence type="ECO:0000256" key="1">
    <source>
        <dbReference type="ARBA" id="ARBA00006432"/>
    </source>
</evidence>
<proteinExistence type="inferred from homology"/>
<feature type="domain" description="AMP-binding enzyme C-terminal" evidence="4">
    <location>
        <begin position="391"/>
        <end position="466"/>
    </location>
</feature>
<dbReference type="Proteomes" id="UP000663792">
    <property type="component" value="Unassembled WGS sequence"/>
</dbReference>
<gene>
    <name evidence="5" type="ORF">JL106_20340</name>
</gene>
<name>A0A938YGT6_9ACTN</name>
<dbReference type="Pfam" id="PF13193">
    <property type="entry name" value="AMP-binding_C"/>
    <property type="match status" value="1"/>
</dbReference>
<feature type="domain" description="AMP-dependent synthetase/ligase" evidence="3">
    <location>
        <begin position="18"/>
        <end position="341"/>
    </location>
</feature>
<accession>A0A938YGT6</accession>
<dbReference type="InterPro" id="IPR045851">
    <property type="entry name" value="AMP-bd_C_sf"/>
</dbReference>
<evidence type="ECO:0000259" key="4">
    <source>
        <dbReference type="Pfam" id="PF13193"/>
    </source>
</evidence>
<dbReference type="AlphaFoldDB" id="A0A938YGT6"/>
<reference evidence="5" key="1">
    <citation type="submission" date="2021-01" db="EMBL/GenBank/DDBJ databases">
        <title>YIM 132084 draft genome.</title>
        <authorList>
            <person name="An D."/>
        </authorList>
    </citation>
    <scope>NUCLEOTIDE SEQUENCE</scope>
    <source>
        <strain evidence="5">YIM 132084</strain>
    </source>
</reference>
<dbReference type="PANTHER" id="PTHR43201:SF5">
    <property type="entry name" value="MEDIUM-CHAIN ACYL-COA LIGASE ACSF2, MITOCHONDRIAL"/>
    <property type="match status" value="1"/>
</dbReference>